<reference evidence="1 2" key="1">
    <citation type="submission" date="2021-06" db="EMBL/GenBank/DDBJ databases">
        <title>Caerostris extrusa draft genome.</title>
        <authorList>
            <person name="Kono N."/>
            <person name="Arakawa K."/>
        </authorList>
    </citation>
    <scope>NUCLEOTIDE SEQUENCE [LARGE SCALE GENOMIC DNA]</scope>
</reference>
<proteinExistence type="predicted"/>
<organism evidence="1 2">
    <name type="scientific">Caerostris extrusa</name>
    <name type="common">Bark spider</name>
    <name type="synonym">Caerostris bankana</name>
    <dbReference type="NCBI Taxonomy" id="172846"/>
    <lineage>
        <taxon>Eukaryota</taxon>
        <taxon>Metazoa</taxon>
        <taxon>Ecdysozoa</taxon>
        <taxon>Arthropoda</taxon>
        <taxon>Chelicerata</taxon>
        <taxon>Arachnida</taxon>
        <taxon>Araneae</taxon>
        <taxon>Araneomorphae</taxon>
        <taxon>Entelegynae</taxon>
        <taxon>Araneoidea</taxon>
        <taxon>Araneidae</taxon>
        <taxon>Caerostris</taxon>
    </lineage>
</organism>
<evidence type="ECO:0000313" key="2">
    <source>
        <dbReference type="Proteomes" id="UP001054945"/>
    </source>
</evidence>
<dbReference type="AlphaFoldDB" id="A0AAV4SUW3"/>
<dbReference type="EMBL" id="BPLR01010080">
    <property type="protein sequence ID" value="GIY36716.1"/>
    <property type="molecule type" value="Genomic_DNA"/>
</dbReference>
<keyword evidence="2" id="KW-1185">Reference proteome</keyword>
<evidence type="ECO:0000313" key="1">
    <source>
        <dbReference type="EMBL" id="GIY36716.1"/>
    </source>
</evidence>
<name>A0AAV4SUW3_CAEEX</name>
<dbReference type="Proteomes" id="UP001054945">
    <property type="component" value="Unassembled WGS sequence"/>
</dbReference>
<gene>
    <name evidence="1" type="ORF">CEXT_279251</name>
</gene>
<protein>
    <submittedName>
        <fullName evidence="1">Uncharacterized protein</fullName>
    </submittedName>
</protein>
<sequence length="125" mass="14266">MIRDRRTLSFIKKTAFLEGHHWKANSKVDRGLSSLKPSSIALDSLRGKIGLPSLPQLIICRYPPSRKQLCPWDNTVRSSQMSLEGYLPSNQIKSFWTAYRRSNEISLIQTINNLVRLLVKSGLLL</sequence>
<comment type="caution">
    <text evidence="1">The sequence shown here is derived from an EMBL/GenBank/DDBJ whole genome shotgun (WGS) entry which is preliminary data.</text>
</comment>
<accession>A0AAV4SUW3</accession>